<feature type="region of interest" description="Disordered" evidence="1">
    <location>
        <begin position="132"/>
        <end position="169"/>
    </location>
</feature>
<dbReference type="EMBL" id="OC006994">
    <property type="protein sequence ID" value="CAD7266448.1"/>
    <property type="molecule type" value="Genomic_DNA"/>
</dbReference>
<evidence type="ECO:0000313" key="2">
    <source>
        <dbReference type="EMBL" id="CAD7266448.1"/>
    </source>
</evidence>
<evidence type="ECO:0000256" key="1">
    <source>
        <dbReference type="SAM" id="MobiDB-lite"/>
    </source>
</evidence>
<feature type="compositionally biased region" description="Low complexity" evidence="1">
    <location>
        <begin position="142"/>
        <end position="161"/>
    </location>
</feature>
<reference evidence="2" key="1">
    <citation type="submission" date="2020-11" db="EMBL/GenBank/DDBJ databases">
        <authorList>
            <person name="Tran Van P."/>
        </authorList>
    </citation>
    <scope>NUCLEOTIDE SEQUENCE</scope>
</reference>
<organism evidence="2">
    <name type="scientific">Timema shepardi</name>
    <name type="common">Walking stick</name>
    <dbReference type="NCBI Taxonomy" id="629360"/>
    <lineage>
        <taxon>Eukaryota</taxon>
        <taxon>Metazoa</taxon>
        <taxon>Ecdysozoa</taxon>
        <taxon>Arthropoda</taxon>
        <taxon>Hexapoda</taxon>
        <taxon>Insecta</taxon>
        <taxon>Pterygota</taxon>
        <taxon>Neoptera</taxon>
        <taxon>Polyneoptera</taxon>
        <taxon>Phasmatodea</taxon>
        <taxon>Timematodea</taxon>
        <taxon>Timematoidea</taxon>
        <taxon>Timematidae</taxon>
        <taxon>Timema</taxon>
    </lineage>
</organism>
<name>A0A7R9G484_TIMSH</name>
<accession>A0A7R9G484</accession>
<protein>
    <submittedName>
        <fullName evidence="2">Uncharacterized protein</fullName>
    </submittedName>
</protein>
<proteinExistence type="predicted"/>
<dbReference type="AlphaFoldDB" id="A0A7R9G484"/>
<feature type="region of interest" description="Disordered" evidence="1">
    <location>
        <begin position="258"/>
        <end position="282"/>
    </location>
</feature>
<sequence length="444" mass="49657">MSHKLLKEQTRLRAKRELWELSRHHLQMSLLMDVTNKQTVFWKVLPVRLVEQLHHPLQFCNEVTGDIRVPENGRQGWLCLAVMLSDCNKVLLVYGLTNLAKMEEESLDKMDPYQRGATDIIWESMMKGTYKTPGDNQEPLDYSYASAAGPSAGSGSNNLGSQEEASSTVEQFLSPGHNQYIIGPMVVRVMPDGRPVPGESPTLVEHDTSLTSSRGILVLTNQVNVPGDAARPLPKDEDAEEFKVMRSKPVPSVEEIISRQTSYQRPRQLAVPPRERQTSSQPQAVYMAPPSQYKAPLSVRYPRLTEIASSLSGYIPGLGCGDNYLFVRRYPRLTKITTSLSGDIPGLGCGDYYLFVRRYPRLTEIASSLSGDIPDLDEKSTGSLLVHMLVRGDYQRLEFLNSVDRTRQVGLGDIMLERVPRPPVRHTTLHSGIVSCLEVTLPNL</sequence>
<gene>
    <name evidence="2" type="ORF">TSIB3V08_LOCUS10467</name>
</gene>